<proteinExistence type="predicted"/>
<gene>
    <name evidence="2" type="ORF">FRZ54_05150</name>
</gene>
<feature type="domain" description="AB hydrolase-1" evidence="1">
    <location>
        <begin position="28"/>
        <end position="126"/>
    </location>
</feature>
<dbReference type="AlphaFoldDB" id="A0A5B8USP2"/>
<dbReference type="RefSeq" id="WP_147030576.1">
    <property type="nucleotide sequence ID" value="NZ_CP042436.1"/>
</dbReference>
<dbReference type="InterPro" id="IPR000073">
    <property type="entry name" value="AB_hydrolase_1"/>
</dbReference>
<dbReference type="PANTHER" id="PTHR46331:SF2">
    <property type="entry name" value="VALACYCLOVIR HYDROLASE"/>
    <property type="match status" value="1"/>
</dbReference>
<dbReference type="InterPro" id="IPR029058">
    <property type="entry name" value="AB_hydrolase_fold"/>
</dbReference>
<protein>
    <submittedName>
        <fullName evidence="2">Alpha/beta hydrolase</fullName>
    </submittedName>
</protein>
<evidence type="ECO:0000313" key="2">
    <source>
        <dbReference type="EMBL" id="QEC61999.1"/>
    </source>
</evidence>
<keyword evidence="2" id="KW-0378">Hydrolase</keyword>
<dbReference type="PANTHER" id="PTHR46331">
    <property type="entry name" value="VALACYCLOVIR HYDROLASE"/>
    <property type="match status" value="1"/>
</dbReference>
<name>A0A5B8USP2_9SPHI</name>
<keyword evidence="3" id="KW-1185">Reference proteome</keyword>
<reference evidence="2 3" key="1">
    <citation type="journal article" date="2017" name="Curr. Microbiol.">
        <title>Mucilaginibacter ginsenosidivorans sp. nov., Isolated from Soil of Ginseng Field.</title>
        <authorList>
            <person name="Kim M.M."/>
            <person name="Siddiqi M.Z."/>
            <person name="Im W.T."/>
        </authorList>
    </citation>
    <scope>NUCLEOTIDE SEQUENCE [LARGE SCALE GENOMIC DNA]</scope>
    <source>
        <strain evidence="2 3">Gsoil 3017</strain>
    </source>
</reference>
<dbReference type="SUPFAM" id="SSF53474">
    <property type="entry name" value="alpha/beta-Hydrolases"/>
    <property type="match status" value="1"/>
</dbReference>
<dbReference type="Proteomes" id="UP000321479">
    <property type="component" value="Chromosome"/>
</dbReference>
<accession>A0A5B8USP2</accession>
<dbReference type="KEGG" id="mgin:FRZ54_05150"/>
<dbReference type="Pfam" id="PF00561">
    <property type="entry name" value="Abhydrolase_1"/>
    <property type="match status" value="1"/>
</dbReference>
<evidence type="ECO:0000259" key="1">
    <source>
        <dbReference type="Pfam" id="PF00561"/>
    </source>
</evidence>
<dbReference type="Gene3D" id="3.40.50.1820">
    <property type="entry name" value="alpha/beta hydrolase"/>
    <property type="match status" value="1"/>
</dbReference>
<sequence length="260" mass="28401">MKNSKITGYAPVNGLKMYYEIYGEGNLPLILIHGGGSTIETTFGTMLPFLSGCGKLIAIELQAHGRTADRDAPESFEQDSDDVAALLKYLKIEKANFFGFSNGGTTTLQIAIRHPELVNKIVDLSGAYRRDGFIDGFFEGFNGATMDNMPEALKEAFLKVTPDKSRLQAMFDRDVARMIAFRDIPDDMIRSIKVPALIMVSDQDVMPADHAVKLSRLIPGGRLAVLPGPHGTCIGEMGMAKKGSRLPELTAALIEEFLND</sequence>
<dbReference type="OrthoDB" id="2247630at2"/>
<dbReference type="EMBL" id="CP042436">
    <property type="protein sequence ID" value="QEC61999.1"/>
    <property type="molecule type" value="Genomic_DNA"/>
</dbReference>
<dbReference type="GO" id="GO:0017171">
    <property type="term" value="F:serine hydrolase activity"/>
    <property type="evidence" value="ECO:0007669"/>
    <property type="project" value="TreeGrafter"/>
</dbReference>
<organism evidence="2 3">
    <name type="scientific">Mucilaginibacter ginsenosidivorans</name>
    <dbReference type="NCBI Taxonomy" id="398053"/>
    <lineage>
        <taxon>Bacteria</taxon>
        <taxon>Pseudomonadati</taxon>
        <taxon>Bacteroidota</taxon>
        <taxon>Sphingobacteriia</taxon>
        <taxon>Sphingobacteriales</taxon>
        <taxon>Sphingobacteriaceae</taxon>
        <taxon>Mucilaginibacter</taxon>
    </lineage>
</organism>
<evidence type="ECO:0000313" key="3">
    <source>
        <dbReference type="Proteomes" id="UP000321479"/>
    </source>
</evidence>